<dbReference type="PROSITE" id="PS50020">
    <property type="entry name" value="WW_DOMAIN_2"/>
    <property type="match status" value="1"/>
</dbReference>
<dbReference type="Proteomes" id="UP000265020">
    <property type="component" value="Unassembled WGS sequence"/>
</dbReference>
<dbReference type="PANTHER" id="PTHR17616">
    <property type="entry name" value="YES-ASSOCIATED PROTEIN YAP1 FAMILY MEMBER"/>
    <property type="match status" value="1"/>
</dbReference>
<feature type="domain" description="WW" evidence="8">
    <location>
        <begin position="19"/>
        <end position="53"/>
    </location>
</feature>
<organism evidence="9 10">
    <name type="scientific">Cyprinodon variegatus</name>
    <name type="common">Sheepshead minnow</name>
    <dbReference type="NCBI Taxonomy" id="28743"/>
    <lineage>
        <taxon>Eukaryota</taxon>
        <taxon>Metazoa</taxon>
        <taxon>Chordata</taxon>
        <taxon>Craniata</taxon>
        <taxon>Vertebrata</taxon>
        <taxon>Euteleostomi</taxon>
        <taxon>Actinopterygii</taxon>
        <taxon>Neopterygii</taxon>
        <taxon>Teleostei</taxon>
        <taxon>Neoteleostei</taxon>
        <taxon>Acanthomorphata</taxon>
        <taxon>Ovalentaria</taxon>
        <taxon>Atherinomorphae</taxon>
        <taxon>Cyprinodontiformes</taxon>
        <taxon>Cyprinodontidae</taxon>
        <taxon>Cyprinodon</taxon>
    </lineage>
</organism>
<evidence type="ECO:0000259" key="8">
    <source>
        <dbReference type="PROSITE" id="PS50020"/>
    </source>
</evidence>
<evidence type="ECO:0000256" key="5">
    <source>
        <dbReference type="ARBA" id="ARBA00022490"/>
    </source>
</evidence>
<dbReference type="CDD" id="cd00201">
    <property type="entry name" value="WW"/>
    <property type="match status" value="1"/>
</dbReference>
<evidence type="ECO:0000256" key="4">
    <source>
        <dbReference type="ARBA" id="ARBA00022427"/>
    </source>
</evidence>
<dbReference type="InterPro" id="IPR036020">
    <property type="entry name" value="WW_dom_sf"/>
</dbReference>
<evidence type="ECO:0000313" key="9">
    <source>
        <dbReference type="Ensembl" id="ENSCVAP00000004363.1"/>
    </source>
</evidence>
<proteinExistence type="predicted"/>
<dbReference type="PROSITE" id="PS01159">
    <property type="entry name" value="WW_DOMAIN_1"/>
    <property type="match status" value="1"/>
</dbReference>
<protein>
    <recommendedName>
        <fullName evidence="8">WW domain-containing protein</fullName>
    </recommendedName>
</protein>
<comment type="subcellular location">
    <subcellularLocation>
        <location evidence="2">Cell junction</location>
        <location evidence="2">Tight junction</location>
    </subcellularLocation>
    <subcellularLocation>
        <location evidence="3">Cytoplasm</location>
    </subcellularLocation>
    <subcellularLocation>
        <location evidence="1">Nucleus</location>
    </subcellularLocation>
</comment>
<keyword evidence="4" id="KW-0796">Tight junction</keyword>
<accession>A0A3Q2CGS5</accession>
<evidence type="ECO:0000256" key="3">
    <source>
        <dbReference type="ARBA" id="ARBA00004496"/>
    </source>
</evidence>
<dbReference type="Ensembl" id="ENSCVAT00000008466.1">
    <property type="protein sequence ID" value="ENSCVAP00000004363.1"/>
    <property type="gene ID" value="ENSCVAG00000005652.1"/>
</dbReference>
<name>A0A3Q2CGS5_CYPVA</name>
<evidence type="ECO:0000256" key="1">
    <source>
        <dbReference type="ARBA" id="ARBA00004123"/>
    </source>
</evidence>
<evidence type="ECO:0000256" key="7">
    <source>
        <dbReference type="SAM" id="MobiDB-lite"/>
    </source>
</evidence>
<feature type="region of interest" description="Disordered" evidence="7">
    <location>
        <begin position="125"/>
        <end position="154"/>
    </location>
</feature>
<dbReference type="InterPro" id="IPR051583">
    <property type="entry name" value="YAP1"/>
</dbReference>
<reference evidence="9" key="1">
    <citation type="submission" date="2025-08" db="UniProtKB">
        <authorList>
            <consortium name="Ensembl"/>
        </authorList>
    </citation>
    <scope>IDENTIFICATION</scope>
</reference>
<dbReference type="GeneTree" id="ENSGT00940000159204"/>
<dbReference type="AlphaFoldDB" id="A0A3Q2CGS5"/>
<keyword evidence="10" id="KW-1185">Reference proteome</keyword>
<dbReference type="STRING" id="28743.ENSCVAP00000004363"/>
<dbReference type="GO" id="GO:0005634">
    <property type="term" value="C:nucleus"/>
    <property type="evidence" value="ECO:0007669"/>
    <property type="project" value="UniProtKB-SubCell"/>
</dbReference>
<dbReference type="Gene3D" id="2.20.70.10">
    <property type="match status" value="1"/>
</dbReference>
<feature type="region of interest" description="Disordered" evidence="7">
    <location>
        <begin position="59"/>
        <end position="78"/>
    </location>
</feature>
<evidence type="ECO:0000256" key="6">
    <source>
        <dbReference type="ARBA" id="ARBA00023242"/>
    </source>
</evidence>
<dbReference type="GO" id="GO:0005737">
    <property type="term" value="C:cytoplasm"/>
    <property type="evidence" value="ECO:0007669"/>
    <property type="project" value="UniProtKB-SubCell"/>
</dbReference>
<dbReference type="InterPro" id="IPR001202">
    <property type="entry name" value="WW_dom"/>
</dbReference>
<sequence>MNAVKTQTHIPAMATNDSEPLPLGWEVKIDPHTGWPFFVDHNNRTTTWNDPRHDTRKVTVLSSNGPSAPTESSPLEPPKTFVREMKHPILRPGYIPIPVYHDGADVRQQQHPCYSYIQPVPAQNVRTEGVTPSQTSGLHHSRPKSPLLGPSDADSPFIAFRQTTGPATLPQHSPPEKELLPLLFPSFVTGRLFTCHLM</sequence>
<feature type="compositionally biased region" description="Polar residues" evidence="7">
    <location>
        <begin position="125"/>
        <end position="138"/>
    </location>
</feature>
<dbReference type="GO" id="GO:0005923">
    <property type="term" value="C:bicellular tight junction"/>
    <property type="evidence" value="ECO:0007669"/>
    <property type="project" value="UniProtKB-SubCell"/>
</dbReference>
<dbReference type="SUPFAM" id="SSF51045">
    <property type="entry name" value="WW domain"/>
    <property type="match status" value="1"/>
</dbReference>
<dbReference type="GO" id="GO:0035329">
    <property type="term" value="P:hippo signaling"/>
    <property type="evidence" value="ECO:0007669"/>
    <property type="project" value="TreeGrafter"/>
</dbReference>
<dbReference type="SMART" id="SM00456">
    <property type="entry name" value="WW"/>
    <property type="match status" value="1"/>
</dbReference>
<feature type="compositionally biased region" description="Polar residues" evidence="7">
    <location>
        <begin position="60"/>
        <end position="73"/>
    </location>
</feature>
<reference evidence="9" key="2">
    <citation type="submission" date="2025-09" db="UniProtKB">
        <authorList>
            <consortium name="Ensembl"/>
        </authorList>
    </citation>
    <scope>IDENTIFICATION</scope>
</reference>
<evidence type="ECO:0000313" key="10">
    <source>
        <dbReference type="Proteomes" id="UP000265020"/>
    </source>
</evidence>
<dbReference type="PANTHER" id="PTHR17616:SF8">
    <property type="entry name" value="TRANSCRIPTIONAL COACTIVATOR YORKIE"/>
    <property type="match status" value="1"/>
</dbReference>
<keyword evidence="5" id="KW-0963">Cytoplasm</keyword>
<evidence type="ECO:0000256" key="2">
    <source>
        <dbReference type="ARBA" id="ARBA00004435"/>
    </source>
</evidence>
<dbReference type="OMA" id="THIPAMA"/>
<dbReference type="GO" id="GO:0045944">
    <property type="term" value="P:positive regulation of transcription by RNA polymerase II"/>
    <property type="evidence" value="ECO:0007669"/>
    <property type="project" value="TreeGrafter"/>
</dbReference>
<dbReference type="GO" id="GO:0003713">
    <property type="term" value="F:transcription coactivator activity"/>
    <property type="evidence" value="ECO:0007669"/>
    <property type="project" value="TreeGrafter"/>
</dbReference>
<dbReference type="Pfam" id="PF00397">
    <property type="entry name" value="WW"/>
    <property type="match status" value="1"/>
</dbReference>
<keyword evidence="6" id="KW-0539">Nucleus</keyword>
<keyword evidence="4" id="KW-0965">Cell junction</keyword>